<evidence type="ECO:0000259" key="2">
    <source>
        <dbReference type="Pfam" id="PF01182"/>
    </source>
</evidence>
<dbReference type="Proteomes" id="UP001289374">
    <property type="component" value="Unassembled WGS sequence"/>
</dbReference>
<gene>
    <name evidence="3" type="ORF">Sango_2604800</name>
</gene>
<dbReference type="PANTHER" id="PTHR11054">
    <property type="entry name" value="6-PHOSPHOGLUCONOLACTONASE"/>
    <property type="match status" value="1"/>
</dbReference>
<reference evidence="3" key="2">
    <citation type="journal article" date="2024" name="Plant">
        <title>Genomic evolution and insights into agronomic trait innovations of Sesamum species.</title>
        <authorList>
            <person name="Miao H."/>
            <person name="Wang L."/>
            <person name="Qu L."/>
            <person name="Liu H."/>
            <person name="Sun Y."/>
            <person name="Le M."/>
            <person name="Wang Q."/>
            <person name="Wei S."/>
            <person name="Zheng Y."/>
            <person name="Lin W."/>
            <person name="Duan Y."/>
            <person name="Cao H."/>
            <person name="Xiong S."/>
            <person name="Wang X."/>
            <person name="Wei L."/>
            <person name="Li C."/>
            <person name="Ma Q."/>
            <person name="Ju M."/>
            <person name="Zhao R."/>
            <person name="Li G."/>
            <person name="Mu C."/>
            <person name="Tian Q."/>
            <person name="Mei H."/>
            <person name="Zhang T."/>
            <person name="Gao T."/>
            <person name="Zhang H."/>
        </authorList>
    </citation>
    <scope>NUCLEOTIDE SEQUENCE</scope>
    <source>
        <strain evidence="3">K16</strain>
    </source>
</reference>
<dbReference type="InterPro" id="IPR037171">
    <property type="entry name" value="NagB/RpiA_transferase-like"/>
</dbReference>
<dbReference type="EMBL" id="JACGWL010000016">
    <property type="protein sequence ID" value="KAK4384808.1"/>
    <property type="molecule type" value="Genomic_DNA"/>
</dbReference>
<dbReference type="PANTHER" id="PTHR11054:SF9">
    <property type="entry name" value="6-PHOSPHOGLUCONOLACTONASE-RELATED"/>
    <property type="match status" value="1"/>
</dbReference>
<proteinExistence type="predicted"/>
<dbReference type="SUPFAM" id="SSF100950">
    <property type="entry name" value="NagB/RpiA/CoA transferase-like"/>
    <property type="match status" value="1"/>
</dbReference>
<accession>A0AAE1T9P3</accession>
<protein>
    <submittedName>
        <fullName evidence="3">6-phosphogluconolactonase 4, chloroplastic</fullName>
    </submittedName>
</protein>
<reference evidence="3" key="1">
    <citation type="submission" date="2020-06" db="EMBL/GenBank/DDBJ databases">
        <authorList>
            <person name="Li T."/>
            <person name="Hu X."/>
            <person name="Zhang T."/>
            <person name="Song X."/>
            <person name="Zhang H."/>
            <person name="Dai N."/>
            <person name="Sheng W."/>
            <person name="Hou X."/>
            <person name="Wei L."/>
        </authorList>
    </citation>
    <scope>NUCLEOTIDE SEQUENCE</scope>
    <source>
        <strain evidence="3">K16</strain>
        <tissue evidence="3">Leaf</tissue>
    </source>
</reference>
<dbReference type="Pfam" id="PF01182">
    <property type="entry name" value="Glucosamine_iso"/>
    <property type="match status" value="1"/>
</dbReference>
<dbReference type="InterPro" id="IPR039104">
    <property type="entry name" value="6PGL"/>
</dbReference>
<keyword evidence="4" id="KW-1185">Reference proteome</keyword>
<organism evidence="3 4">
    <name type="scientific">Sesamum angolense</name>
    <dbReference type="NCBI Taxonomy" id="2727404"/>
    <lineage>
        <taxon>Eukaryota</taxon>
        <taxon>Viridiplantae</taxon>
        <taxon>Streptophyta</taxon>
        <taxon>Embryophyta</taxon>
        <taxon>Tracheophyta</taxon>
        <taxon>Spermatophyta</taxon>
        <taxon>Magnoliopsida</taxon>
        <taxon>eudicotyledons</taxon>
        <taxon>Gunneridae</taxon>
        <taxon>Pentapetalae</taxon>
        <taxon>asterids</taxon>
        <taxon>lamiids</taxon>
        <taxon>Lamiales</taxon>
        <taxon>Pedaliaceae</taxon>
        <taxon>Sesamum</taxon>
    </lineage>
</organism>
<dbReference type="GO" id="GO:0005975">
    <property type="term" value="P:carbohydrate metabolic process"/>
    <property type="evidence" value="ECO:0007669"/>
    <property type="project" value="InterPro"/>
</dbReference>
<evidence type="ECO:0000256" key="1">
    <source>
        <dbReference type="ARBA" id="ARBA00004959"/>
    </source>
</evidence>
<evidence type="ECO:0000313" key="3">
    <source>
        <dbReference type="EMBL" id="KAK4384808.1"/>
    </source>
</evidence>
<comment type="pathway">
    <text evidence="1">Carbohydrate degradation; pentose phosphate pathway.</text>
</comment>
<evidence type="ECO:0000313" key="4">
    <source>
        <dbReference type="Proteomes" id="UP001289374"/>
    </source>
</evidence>
<dbReference type="InterPro" id="IPR006148">
    <property type="entry name" value="Glc/Gal-6P_isomerase"/>
</dbReference>
<dbReference type="Gene3D" id="3.40.50.1360">
    <property type="match status" value="1"/>
</dbReference>
<comment type="caution">
    <text evidence="3">The sequence shown here is derived from an EMBL/GenBank/DDBJ whole genome shotgun (WGS) entry which is preliminary data.</text>
</comment>
<dbReference type="AlphaFoldDB" id="A0AAE1T9P3"/>
<name>A0AAE1T9P3_9LAMI</name>
<sequence>MAAKTKTKVLKFDSEEDVAVALAKYTADLSEKYVKQKDSFSVVLSGGTLNRYTQNDYQMKLVESPYKDSVDWSKWLIFWVDERVVPLDHEDSNYLLAYRGFLSKRYVNSKVFLCHRMEKMKVACQ</sequence>
<feature type="domain" description="Glucosamine/galactosamine-6-phosphate isomerase" evidence="2">
    <location>
        <begin position="14"/>
        <end position="118"/>
    </location>
</feature>